<dbReference type="EMBL" id="VCEJ01000005">
    <property type="protein sequence ID" value="TLU98745.1"/>
    <property type="molecule type" value="Genomic_DNA"/>
</dbReference>
<comment type="caution">
    <text evidence="1">The sequence shown here is derived from an EMBL/GenBank/DDBJ whole genome shotgun (WGS) entry which is preliminary data.</text>
</comment>
<dbReference type="Proteomes" id="UP000306402">
    <property type="component" value="Unassembled WGS sequence"/>
</dbReference>
<dbReference type="Gene3D" id="3.20.20.150">
    <property type="entry name" value="Divalent-metal-dependent TIM barrel enzymes"/>
    <property type="match status" value="1"/>
</dbReference>
<proteinExistence type="predicted"/>
<dbReference type="PANTHER" id="PTHR42194">
    <property type="entry name" value="UPF0276 PROTEIN HI_1600"/>
    <property type="match status" value="1"/>
</dbReference>
<dbReference type="SUPFAM" id="SSF51658">
    <property type="entry name" value="Xylose isomerase-like"/>
    <property type="match status" value="1"/>
</dbReference>
<dbReference type="AlphaFoldDB" id="A0A5R9KR22"/>
<organism evidence="1 2">
    <name type="scientific">Dyadobacter luticola</name>
    <dbReference type="NCBI Taxonomy" id="1979387"/>
    <lineage>
        <taxon>Bacteria</taxon>
        <taxon>Pseudomonadati</taxon>
        <taxon>Bacteroidota</taxon>
        <taxon>Cytophagia</taxon>
        <taxon>Cytophagales</taxon>
        <taxon>Spirosomataceae</taxon>
        <taxon>Dyadobacter</taxon>
    </lineage>
</organism>
<dbReference type="InterPro" id="IPR007801">
    <property type="entry name" value="MbnB/TglH/ChrH"/>
</dbReference>
<dbReference type="InterPro" id="IPR036237">
    <property type="entry name" value="Xyl_isomerase-like_sf"/>
</dbReference>
<dbReference type="PANTHER" id="PTHR42194:SF1">
    <property type="entry name" value="UPF0276 PROTEIN HI_1600"/>
    <property type="match status" value="1"/>
</dbReference>
<reference evidence="1 2" key="1">
    <citation type="submission" date="2019-05" db="EMBL/GenBank/DDBJ databases">
        <authorList>
            <person name="Qu J.-H."/>
        </authorList>
    </citation>
    <scope>NUCLEOTIDE SEQUENCE [LARGE SCALE GENOMIC DNA]</scope>
    <source>
        <strain evidence="1 2">T17</strain>
    </source>
</reference>
<dbReference type="Pfam" id="PF05114">
    <property type="entry name" value="MbnB_TglH_ChrH"/>
    <property type="match status" value="1"/>
</dbReference>
<evidence type="ECO:0000313" key="1">
    <source>
        <dbReference type="EMBL" id="TLU98745.1"/>
    </source>
</evidence>
<dbReference type="RefSeq" id="WP_138367034.1">
    <property type="nucleotide sequence ID" value="NZ_VCEJ01000005.1"/>
</dbReference>
<accession>A0A5R9KR22</accession>
<sequence>MSEIYASVACNLDIPILQASLPLFEEGKIEGIEWSFDALFKWQEIPGWFTDLVHEFSENNRLVGHGVYFSLFSGKWSPEQQQWLEKLRKLSGDFHFDHVSEHFGFLTGDDFHKGAPIGIPFTNSTLTIGRDRLRRIQDACQCPVGLENLAFSYSLEEVKRHGEFLDALVEEVNGFIILDLHNLYCQSHNFNIPFDQMMRLYPLDRVREIHISGGSWDDQLSGFEKIVRRDTHDESVPEEVFEYLKLAIPQCKNLKYVVLEQLGAALETSDQQETFRNDFLKMQAIIQHPGTKSAQSVSDFVTKYFSPLSPIPPEDPHLYRQQKQLSDILENAADSFEAFKMLQNSTLANSDWRVENWEPVMLETAIAIARKWKNGF</sequence>
<gene>
    <name evidence="1" type="ORF">FEN17_19270</name>
</gene>
<keyword evidence="2" id="KW-1185">Reference proteome</keyword>
<evidence type="ECO:0000313" key="2">
    <source>
        <dbReference type="Proteomes" id="UP000306402"/>
    </source>
</evidence>
<dbReference type="OrthoDB" id="9763101at2"/>
<name>A0A5R9KR22_9BACT</name>
<protein>
    <submittedName>
        <fullName evidence="1">DUF692 domain-containing protein</fullName>
    </submittedName>
</protein>